<dbReference type="InterPro" id="IPR002410">
    <property type="entry name" value="Peptidase_S33"/>
</dbReference>
<evidence type="ECO:0000256" key="10">
    <source>
        <dbReference type="RuleBase" id="RU003421"/>
    </source>
</evidence>
<dbReference type="InterPro" id="IPR000073">
    <property type="entry name" value="AB_hydrolase_1"/>
</dbReference>
<dbReference type="Pfam" id="PF00561">
    <property type="entry name" value="Abhydrolase_1"/>
    <property type="match status" value="1"/>
</dbReference>
<protein>
    <recommendedName>
        <fullName evidence="8 10">Proline iminopeptidase</fullName>
        <shortName evidence="8">PIP</shortName>
        <ecNumber evidence="8 10">3.4.11.5</ecNumber>
    </recommendedName>
    <alternativeName>
        <fullName evidence="8">Prolyl aminopeptidase</fullName>
    </alternativeName>
</protein>
<keyword evidence="7 8" id="KW-0378">Hydrolase</keyword>
<keyword evidence="5 8" id="KW-0963">Cytoplasm</keyword>
<dbReference type="EC" id="3.4.11.5" evidence="8 10"/>
<evidence type="ECO:0000256" key="9">
    <source>
        <dbReference type="PIRSR" id="PIRSR006431-1"/>
    </source>
</evidence>
<sequence length="351" mass="38687">MSFQSRRPGPLSLLALGGGIGEDRRMTSEPTDVLQRFPEIEPYANGLLDVGEGNRIYWETSGNPDGKPALVVHGGPGSGGSRGSRRTFDPDVYRIVLFDQRGCGRSVPHASDPAVGLAANTTDHLIADMERLREHLGIDRWLLYGGSWGSTLILAYAQRYPQRVAEIVLVGVTMTRWEEVDWLYHGLARLLPEAWDAFRDGVPPAERDGNLVDAYARLVNDPDTDVRMRAARDWCAWEDAVIAHENLGSPGQYSAKPDADMLAMVRICTHYFANAAWLADDQLLRDADRLAGIPGVLIHGRLDLSGPLGTAWELAKVWPDARLWIIDDSGHTGSPAMEQAVLRAVRDFGTR</sequence>
<comment type="caution">
    <text evidence="12">The sequence shown here is derived from an EMBL/GenBank/DDBJ whole genome shotgun (WGS) entry which is preliminary data.</text>
</comment>
<dbReference type="InterPro" id="IPR029058">
    <property type="entry name" value="AB_hydrolase_fold"/>
</dbReference>
<evidence type="ECO:0000256" key="4">
    <source>
        <dbReference type="ARBA" id="ARBA00022438"/>
    </source>
</evidence>
<evidence type="ECO:0000256" key="1">
    <source>
        <dbReference type="ARBA" id="ARBA00001585"/>
    </source>
</evidence>
<evidence type="ECO:0000256" key="2">
    <source>
        <dbReference type="ARBA" id="ARBA00004496"/>
    </source>
</evidence>
<feature type="active site" evidence="9">
    <location>
        <position position="303"/>
    </location>
</feature>
<keyword evidence="4 8" id="KW-0031">Aminopeptidase</keyword>
<proteinExistence type="inferred from homology"/>
<feature type="active site" description="Nucleophile" evidence="9">
    <location>
        <position position="147"/>
    </location>
</feature>
<feature type="active site" description="Proton donor" evidence="9">
    <location>
        <position position="331"/>
    </location>
</feature>
<dbReference type="Gene3D" id="3.40.50.1820">
    <property type="entry name" value="alpha/beta hydrolase"/>
    <property type="match status" value="1"/>
</dbReference>
<dbReference type="STRING" id="1210089.GCA_001613165_07233"/>
<evidence type="ECO:0000313" key="12">
    <source>
        <dbReference type="EMBL" id="RDI42471.1"/>
    </source>
</evidence>
<accession>A0A370GFM9</accession>
<evidence type="ECO:0000256" key="8">
    <source>
        <dbReference type="PIRNR" id="PIRNR006431"/>
    </source>
</evidence>
<dbReference type="AlphaFoldDB" id="A0A370GFM9"/>
<dbReference type="GO" id="GO:0006508">
    <property type="term" value="P:proteolysis"/>
    <property type="evidence" value="ECO:0007669"/>
    <property type="project" value="UniProtKB-KW"/>
</dbReference>
<keyword evidence="13" id="KW-1185">Reference proteome</keyword>
<dbReference type="Proteomes" id="UP000255355">
    <property type="component" value="Unassembled WGS sequence"/>
</dbReference>
<dbReference type="NCBIfam" id="TIGR01249">
    <property type="entry name" value="pro_imino_pep_1"/>
    <property type="match status" value="1"/>
</dbReference>
<dbReference type="PRINTS" id="PR00111">
    <property type="entry name" value="ABHYDROLASE"/>
</dbReference>
<dbReference type="PANTHER" id="PTHR43722:SF1">
    <property type="entry name" value="PROLINE IMINOPEPTIDASE"/>
    <property type="match status" value="1"/>
</dbReference>
<dbReference type="PANTHER" id="PTHR43722">
    <property type="entry name" value="PROLINE IMINOPEPTIDASE"/>
    <property type="match status" value="1"/>
</dbReference>
<dbReference type="GO" id="GO:0005737">
    <property type="term" value="C:cytoplasm"/>
    <property type="evidence" value="ECO:0007669"/>
    <property type="project" value="UniProtKB-SubCell"/>
</dbReference>
<dbReference type="PIRSF" id="PIRSF006431">
    <property type="entry name" value="Pept_S33"/>
    <property type="match status" value="1"/>
</dbReference>
<reference evidence="12 13" key="1">
    <citation type="submission" date="2018-07" db="EMBL/GenBank/DDBJ databases">
        <title>Genomic Encyclopedia of Type Strains, Phase IV (KMG-IV): sequencing the most valuable type-strain genomes for metagenomic binning, comparative biology and taxonomic classification.</title>
        <authorList>
            <person name="Goeker M."/>
        </authorList>
    </citation>
    <scope>NUCLEOTIDE SEQUENCE [LARGE SCALE GENOMIC DNA]</scope>
    <source>
        <strain evidence="12 13">DSM 44952</strain>
    </source>
</reference>
<dbReference type="EMBL" id="QQAZ01000026">
    <property type="protein sequence ID" value="RDI42471.1"/>
    <property type="molecule type" value="Genomic_DNA"/>
</dbReference>
<organism evidence="12 13">
    <name type="scientific">Nocardia mexicana</name>
    <dbReference type="NCBI Taxonomy" id="279262"/>
    <lineage>
        <taxon>Bacteria</taxon>
        <taxon>Bacillati</taxon>
        <taxon>Actinomycetota</taxon>
        <taxon>Actinomycetes</taxon>
        <taxon>Mycobacteriales</taxon>
        <taxon>Nocardiaceae</taxon>
        <taxon>Nocardia</taxon>
    </lineage>
</organism>
<name>A0A370GFM9_9NOCA</name>
<evidence type="ECO:0000259" key="11">
    <source>
        <dbReference type="Pfam" id="PF00561"/>
    </source>
</evidence>
<evidence type="ECO:0000256" key="6">
    <source>
        <dbReference type="ARBA" id="ARBA00022670"/>
    </source>
</evidence>
<dbReference type="PRINTS" id="PR00793">
    <property type="entry name" value="PROAMNOPTASE"/>
</dbReference>
<comment type="catalytic activity">
    <reaction evidence="1 8 10">
        <text>Release of N-terminal proline from a peptide.</text>
        <dbReference type="EC" id="3.4.11.5"/>
    </reaction>
</comment>
<comment type="subcellular location">
    <subcellularLocation>
        <location evidence="2 8">Cytoplasm</location>
    </subcellularLocation>
</comment>
<evidence type="ECO:0000313" key="13">
    <source>
        <dbReference type="Proteomes" id="UP000255355"/>
    </source>
</evidence>
<dbReference type="GO" id="GO:0004177">
    <property type="term" value="F:aminopeptidase activity"/>
    <property type="evidence" value="ECO:0007669"/>
    <property type="project" value="UniProtKB-UniRule"/>
</dbReference>
<dbReference type="SUPFAM" id="SSF53474">
    <property type="entry name" value="alpha/beta-Hydrolases"/>
    <property type="match status" value="1"/>
</dbReference>
<dbReference type="InterPro" id="IPR005944">
    <property type="entry name" value="Pro_iminopeptidase"/>
</dbReference>
<keyword evidence="6 8" id="KW-0645">Protease</keyword>
<evidence type="ECO:0000256" key="7">
    <source>
        <dbReference type="ARBA" id="ARBA00022801"/>
    </source>
</evidence>
<evidence type="ECO:0000256" key="3">
    <source>
        <dbReference type="ARBA" id="ARBA00010088"/>
    </source>
</evidence>
<gene>
    <name evidence="12" type="ORF">DFR68_1269</name>
</gene>
<evidence type="ECO:0000256" key="5">
    <source>
        <dbReference type="ARBA" id="ARBA00022490"/>
    </source>
</evidence>
<feature type="domain" description="AB hydrolase-1" evidence="11">
    <location>
        <begin position="70"/>
        <end position="332"/>
    </location>
</feature>
<comment type="similarity">
    <text evidence="3 8 10">Belongs to the peptidase S33 family.</text>
</comment>